<comment type="caution">
    <text evidence="2">The sequence shown here is derived from an EMBL/GenBank/DDBJ whole genome shotgun (WGS) entry which is preliminary data.</text>
</comment>
<dbReference type="GO" id="GO:0006396">
    <property type="term" value="P:RNA processing"/>
    <property type="evidence" value="ECO:0007669"/>
    <property type="project" value="InterPro"/>
</dbReference>
<evidence type="ECO:0000313" key="2">
    <source>
        <dbReference type="EMBL" id="MBB5628212.1"/>
    </source>
</evidence>
<organism evidence="2 3">
    <name type="scientific">Sphaerisporangium krabiense</name>
    <dbReference type="NCBI Taxonomy" id="763782"/>
    <lineage>
        <taxon>Bacteria</taxon>
        <taxon>Bacillati</taxon>
        <taxon>Actinomycetota</taxon>
        <taxon>Actinomycetes</taxon>
        <taxon>Streptosporangiales</taxon>
        <taxon>Streptosporangiaceae</taxon>
        <taxon>Sphaerisporangium</taxon>
    </lineage>
</organism>
<dbReference type="EMBL" id="JACHBR010000001">
    <property type="protein sequence ID" value="MBB5628212.1"/>
    <property type="molecule type" value="Genomic_DNA"/>
</dbReference>
<dbReference type="AlphaFoldDB" id="A0A7W8Z650"/>
<evidence type="ECO:0000313" key="3">
    <source>
        <dbReference type="Proteomes" id="UP000588112"/>
    </source>
</evidence>
<keyword evidence="3" id="KW-1185">Reference proteome</keyword>
<name>A0A7W8Z650_9ACTN</name>
<dbReference type="RefSeq" id="WP_184612766.1">
    <property type="nucleotide sequence ID" value="NZ_BOOS01000064.1"/>
</dbReference>
<reference evidence="2 3" key="1">
    <citation type="submission" date="2020-08" db="EMBL/GenBank/DDBJ databases">
        <title>Sequencing the genomes of 1000 actinobacteria strains.</title>
        <authorList>
            <person name="Klenk H.-P."/>
        </authorList>
    </citation>
    <scope>NUCLEOTIDE SEQUENCE [LARGE SCALE GENOMIC DNA]</scope>
    <source>
        <strain evidence="2 3">DSM 45790</strain>
    </source>
</reference>
<accession>A0A7W8Z650</accession>
<feature type="region of interest" description="Disordered" evidence="1">
    <location>
        <begin position="134"/>
        <end position="154"/>
    </location>
</feature>
<evidence type="ECO:0000256" key="1">
    <source>
        <dbReference type="SAM" id="MobiDB-lite"/>
    </source>
</evidence>
<dbReference type="Gene3D" id="3.90.1860.10">
    <property type="entry name" value="tRNA-splicing ligase RtcB"/>
    <property type="match status" value="1"/>
</dbReference>
<sequence>MSVVSAPVVVHADAYLTGRFDASPLRRVIDRVAGLPTVTAVDVWADVAPKTLGVPTGVAVTTSADDPMVYPTAVTDIACGFAVIATGVDPAGWSRERARHVFADVRAAIGVTSPGRIAPDVDVDAVLDGGLTALPDPTGYDPGPGAEQPPGLRGDAGLFDAGLRRLLADHAGSVSGHFVAFYTAQPLDMPDMSGVVDGELVVVVHTGAPAIRAWAYENLFGRMAGRCLDLRLVEPGLVGEHQLFGLPASDPLSQTFLRFADTAVLYGYATRHLCAEEILAALERHRPRRVAAPRLLRHTGHGWYEHRPGRLRSGRGIQPLTGPDGEARPTLVVGADRTHSYLVVPGPHGDLTGNLVGHGIPMWAHDRPVAAPPGLPDPSWLPANTPLDARLWRDGVANLELTVASLASTGVARPVVRLLPWANYKETCVDAVTRPRA</sequence>
<dbReference type="SUPFAM" id="SSF103365">
    <property type="entry name" value="Hypothetical protein PH1602"/>
    <property type="match status" value="1"/>
</dbReference>
<dbReference type="Proteomes" id="UP000588112">
    <property type="component" value="Unassembled WGS sequence"/>
</dbReference>
<protein>
    <recommendedName>
        <fullName evidence="4">3'-phosphate/5'-hydroxy nucleic acid ligase</fullName>
    </recommendedName>
</protein>
<gene>
    <name evidence="2" type="ORF">BJ981_003911</name>
</gene>
<proteinExistence type="predicted"/>
<dbReference type="InterPro" id="IPR036025">
    <property type="entry name" value="RtcB-like_sf"/>
</dbReference>
<evidence type="ECO:0008006" key="4">
    <source>
        <dbReference type="Google" id="ProtNLM"/>
    </source>
</evidence>